<dbReference type="PANTHER" id="PTHR10582">
    <property type="entry name" value="TRANSIENT RECEPTOR POTENTIAL ION CHANNEL PROTEIN"/>
    <property type="match status" value="1"/>
</dbReference>
<dbReference type="GO" id="GO:0098703">
    <property type="term" value="P:calcium ion import across plasma membrane"/>
    <property type="evidence" value="ECO:0007669"/>
    <property type="project" value="TreeGrafter"/>
</dbReference>
<reference evidence="15 16" key="1">
    <citation type="journal article" date="2010" name="Nature">
        <title>The Ectocarpus genome and the independent evolution of multicellularity in brown algae.</title>
        <authorList>
            <person name="Cock J.M."/>
            <person name="Sterck L."/>
            <person name="Rouze P."/>
            <person name="Scornet D."/>
            <person name="Allen A.E."/>
            <person name="Amoutzias G."/>
            <person name="Anthouard V."/>
            <person name="Artiguenave F."/>
            <person name="Aury J.M."/>
            <person name="Badger J.H."/>
            <person name="Beszteri B."/>
            <person name="Billiau K."/>
            <person name="Bonnet E."/>
            <person name="Bothwell J.H."/>
            <person name="Bowler C."/>
            <person name="Boyen C."/>
            <person name="Brownlee C."/>
            <person name="Carrano C.J."/>
            <person name="Charrier B."/>
            <person name="Cho G.Y."/>
            <person name="Coelho S.M."/>
            <person name="Collen J."/>
            <person name="Corre E."/>
            <person name="Da Silva C."/>
            <person name="Delage L."/>
            <person name="Delaroque N."/>
            <person name="Dittami S.M."/>
            <person name="Doulbeau S."/>
            <person name="Elias M."/>
            <person name="Farnham G."/>
            <person name="Gachon C.M."/>
            <person name="Gschloessl B."/>
            <person name="Heesch S."/>
            <person name="Jabbari K."/>
            <person name="Jubin C."/>
            <person name="Kawai H."/>
            <person name="Kimura K."/>
            <person name="Kloareg B."/>
            <person name="Kupper F.C."/>
            <person name="Lang D."/>
            <person name="Le Bail A."/>
            <person name="Leblanc C."/>
            <person name="Lerouge P."/>
            <person name="Lohr M."/>
            <person name="Lopez P.J."/>
            <person name="Martens C."/>
            <person name="Maumus F."/>
            <person name="Michel G."/>
            <person name="Miranda-Saavedra D."/>
            <person name="Morales J."/>
            <person name="Moreau H."/>
            <person name="Motomura T."/>
            <person name="Nagasato C."/>
            <person name="Napoli C.A."/>
            <person name="Nelson D.R."/>
            <person name="Nyvall-Collen P."/>
            <person name="Peters A.F."/>
            <person name="Pommier C."/>
            <person name="Potin P."/>
            <person name="Poulain J."/>
            <person name="Quesneville H."/>
            <person name="Read B."/>
            <person name="Rensing S.A."/>
            <person name="Ritter A."/>
            <person name="Rousvoal S."/>
            <person name="Samanta M."/>
            <person name="Samson G."/>
            <person name="Schroeder D.C."/>
            <person name="Segurens B."/>
            <person name="Strittmatter M."/>
            <person name="Tonon T."/>
            <person name="Tregear J.W."/>
            <person name="Valentin K."/>
            <person name="von Dassow P."/>
            <person name="Yamagishi T."/>
            <person name="Van de Peer Y."/>
            <person name="Wincker P."/>
        </authorList>
    </citation>
    <scope>NUCLEOTIDE SEQUENCE [LARGE SCALE GENOMIC DNA]</scope>
    <source>
        <strain evidence="16">Ec32 / CCAP1310/4</strain>
    </source>
</reference>
<keyword evidence="16" id="KW-1185">Reference proteome</keyword>
<feature type="region of interest" description="Disordered" evidence="12">
    <location>
        <begin position="82"/>
        <end position="231"/>
    </location>
</feature>
<evidence type="ECO:0000256" key="7">
    <source>
        <dbReference type="ARBA" id="ARBA00022837"/>
    </source>
</evidence>
<evidence type="ECO:0000256" key="2">
    <source>
        <dbReference type="ARBA" id="ARBA00022448"/>
    </source>
</evidence>
<dbReference type="STRING" id="2880.D8LT30"/>
<evidence type="ECO:0000256" key="9">
    <source>
        <dbReference type="ARBA" id="ARBA00023065"/>
    </source>
</evidence>
<feature type="transmembrane region" description="Helical" evidence="13">
    <location>
        <begin position="880"/>
        <end position="902"/>
    </location>
</feature>
<keyword evidence="15" id="KW-0675">Receptor</keyword>
<protein>
    <submittedName>
        <fullName evidence="15">Ankyrin Repeat Transient Receptor Potential Channel</fullName>
    </submittedName>
</protein>
<dbReference type="SMART" id="SM00248">
    <property type="entry name" value="ANK"/>
    <property type="match status" value="5"/>
</dbReference>
<keyword evidence="11" id="KW-0407">Ion channel</keyword>
<evidence type="ECO:0000256" key="3">
    <source>
        <dbReference type="ARBA" id="ARBA00022475"/>
    </source>
</evidence>
<keyword evidence="6" id="KW-0677">Repeat</keyword>
<dbReference type="PANTHER" id="PTHR10582:SF2">
    <property type="entry name" value="INACTIVE"/>
    <property type="match status" value="1"/>
</dbReference>
<feature type="domain" description="Ion transport" evidence="14">
    <location>
        <begin position="907"/>
        <end position="1100"/>
    </location>
</feature>
<dbReference type="InterPro" id="IPR005821">
    <property type="entry name" value="Ion_trans_dom"/>
</dbReference>
<keyword evidence="10 13" id="KW-0472">Membrane</keyword>
<evidence type="ECO:0000313" key="16">
    <source>
        <dbReference type="Proteomes" id="UP000002630"/>
    </source>
</evidence>
<evidence type="ECO:0000256" key="4">
    <source>
        <dbReference type="ARBA" id="ARBA00022568"/>
    </source>
</evidence>
<dbReference type="EMBL" id="FN649731">
    <property type="protein sequence ID" value="CBN75304.1"/>
    <property type="molecule type" value="Genomic_DNA"/>
</dbReference>
<feature type="transmembrane region" description="Helical" evidence="13">
    <location>
        <begin position="1013"/>
        <end position="1032"/>
    </location>
</feature>
<evidence type="ECO:0000256" key="13">
    <source>
        <dbReference type="SAM" id="Phobius"/>
    </source>
</evidence>
<name>D8LT30_ECTSI</name>
<dbReference type="Gene3D" id="1.25.40.20">
    <property type="entry name" value="Ankyrin repeat-containing domain"/>
    <property type="match status" value="1"/>
</dbReference>
<dbReference type="GO" id="GO:0005262">
    <property type="term" value="F:calcium channel activity"/>
    <property type="evidence" value="ECO:0007669"/>
    <property type="project" value="TreeGrafter"/>
</dbReference>
<evidence type="ECO:0000256" key="6">
    <source>
        <dbReference type="ARBA" id="ARBA00022737"/>
    </source>
</evidence>
<evidence type="ECO:0000313" key="15">
    <source>
        <dbReference type="EMBL" id="CBN75304.1"/>
    </source>
</evidence>
<dbReference type="GO" id="GO:0005886">
    <property type="term" value="C:plasma membrane"/>
    <property type="evidence" value="ECO:0007669"/>
    <property type="project" value="UniProtKB-SubCell"/>
</dbReference>
<feature type="region of interest" description="Disordered" evidence="12">
    <location>
        <begin position="1287"/>
        <end position="1334"/>
    </location>
</feature>
<keyword evidence="2" id="KW-0813">Transport</keyword>
<sequence length="1393" mass="148028">MCWYGSVGYDGVVISPSNSMSSMGSATTFGTGGRTPVGDRPALKAQTSFFTQTFAEPLEETSTDAGGRGGLMAKHLEEIASGKGAAAASSSTAEEKNTRRSLIETKPQGEGTGGEKSPFLSPTAPAAPGAATGAASPSAEPVASAPSPPTPAAAPVAAAGRDAQAERPMYGRSSSKRWPPRAPKSAPSVPAAEASAPEPTQAEPSAKVQPTASTADEEKEETGRAAPRDSFFAPVPQEINSVHAAVESGAPAAVPAVLVHMDHEAAVFELTARNCSGLRDASSIGTGNVYGNSSGDDDAELETVIMLAALSGNLDMFHTVLEAMKEKLPTAKQVDDMIGMTDEGRSLVVAAAEGGSLEIFEEVLGLLGGKEAAAGNMSTLEAGCLIKMAARSGSIEVFSTVRDMLAEDGKIVHSMKAAANSGARWVNVFVEAAGSGSGEMVDAVVAVMVEVLPRDSVMDTITACKGPWRTTALMAAAESRSTASVKAVMNAISAIDDSTSDGDDENFDNMRLTGEPPSPFSADSLSHSKASAGRGAPTIKTDGLGPNWASWKDRSLAGTLKRWDSIASMRSPPPPNPQYLRERMIVAKNVRGHTALTCAANSGVLDNVVIVSEAMGKFLSAYQMTDALSSSLSTGCNNLSLPVEDARLSVLAYLLQHGAKPTNKGLLRLCNLVKFPRLKESLLGAISSADNPFIPGMNLSVACTMATRRAMEGEKRRLASMQAAIDELLLEVLEHMPQTVKGFKGEMRDCSAIFEPETVISRFHGYQGPLHVVLSKRQQMETYCTIPLVLDFMSRKFTKGLPSLRDTEGVLLNNTSFTEPGQTLYGDGLLAEGRVFFFGMALQRSYAGGTLSSITYFPGARFIIAGLLSRPGSYYKVPALRMCLDLVTYILMMIIFGGFVILHDAGDTFDWMEIVFTMYIFGGILTEFREILDDPWEYMRDQWNLLDVASLTLLLGGVIQRMYGQVDDQSSRALYALSAPLAFARILFFVQILPSQGPIIQVMFSMTGLLAKFGMIMLLVMLGFVTSFYSLYKETTTYGVVWKAIFRATLGETDYFDDFSGTTFDGVATALLVVYLVLLTIMMLNLLVAVLSTAHAKVDADAGLEYKAPVVVWQTSGDKSRGGRIARMLLVIFACAVGAPFWHLVMWVRGGVAGVRRTMRALGCCCCCGRGRGGGAKRVGGRTPTASMTVRGFPATTVAEGAEHDMEKVVPIVLQEADGALATSELQIFLDDPMSDPAVRRDEETRATTVEHIKLLRNRLEATTKEHMDGLQAYLLKTAGDISRQLEESGAGGRGSHGGGGGGAAAAARGRVGAAPQDEDDDENRDVGGWEAGSRGAEELRQIVGARFSELDASLEAREGALQERMGTMIDERLGALTKKLDLVLSARETGAP</sequence>
<feature type="compositionally biased region" description="Low complexity" evidence="12">
    <location>
        <begin position="121"/>
        <end position="145"/>
    </location>
</feature>
<dbReference type="SUPFAM" id="SSF48403">
    <property type="entry name" value="Ankyrin repeat"/>
    <property type="match status" value="1"/>
</dbReference>
<keyword evidence="5 13" id="KW-0812">Transmembrane</keyword>
<evidence type="ECO:0000256" key="10">
    <source>
        <dbReference type="ARBA" id="ARBA00023136"/>
    </source>
</evidence>
<dbReference type="EMBL" id="FN649014">
    <property type="protein sequence ID" value="CBN75304.1"/>
    <property type="molecule type" value="Genomic_DNA"/>
</dbReference>
<evidence type="ECO:0000256" key="5">
    <source>
        <dbReference type="ARBA" id="ARBA00022692"/>
    </source>
</evidence>
<organism evidence="15 16">
    <name type="scientific">Ectocarpus siliculosus</name>
    <name type="common">Brown alga</name>
    <name type="synonym">Conferva siliculosa</name>
    <dbReference type="NCBI Taxonomy" id="2880"/>
    <lineage>
        <taxon>Eukaryota</taxon>
        <taxon>Sar</taxon>
        <taxon>Stramenopiles</taxon>
        <taxon>Ochrophyta</taxon>
        <taxon>PX clade</taxon>
        <taxon>Phaeophyceae</taxon>
        <taxon>Ectocarpales</taxon>
        <taxon>Ectocarpaceae</taxon>
        <taxon>Ectocarpus</taxon>
    </lineage>
</organism>
<evidence type="ECO:0000256" key="11">
    <source>
        <dbReference type="ARBA" id="ARBA00023303"/>
    </source>
</evidence>
<dbReference type="InterPro" id="IPR002110">
    <property type="entry name" value="Ankyrin_rpt"/>
</dbReference>
<keyword evidence="7" id="KW-0106">Calcium</keyword>
<feature type="compositionally biased region" description="Gly residues" evidence="12">
    <location>
        <begin position="1290"/>
        <end position="1304"/>
    </location>
</feature>
<keyword evidence="3" id="KW-1003">Cell membrane</keyword>
<dbReference type="InterPro" id="IPR036770">
    <property type="entry name" value="Ankyrin_rpt-contain_sf"/>
</dbReference>
<feature type="transmembrane region" description="Helical" evidence="13">
    <location>
        <begin position="1128"/>
        <end position="1148"/>
    </location>
</feature>
<feature type="compositionally biased region" description="Low complexity" evidence="12">
    <location>
        <begin position="1305"/>
        <end position="1315"/>
    </location>
</feature>
<feature type="region of interest" description="Disordered" evidence="12">
    <location>
        <begin position="496"/>
        <end position="544"/>
    </location>
</feature>
<proteinExistence type="predicted"/>
<dbReference type="OrthoDB" id="310870at2759"/>
<accession>D8LT30</accession>
<evidence type="ECO:0000256" key="1">
    <source>
        <dbReference type="ARBA" id="ARBA00004651"/>
    </source>
</evidence>
<dbReference type="InParanoid" id="D8LT30"/>
<dbReference type="eggNOG" id="KOG3676">
    <property type="taxonomic scope" value="Eukaryota"/>
</dbReference>
<dbReference type="Proteomes" id="UP000002630">
    <property type="component" value="Linkage Group LG06"/>
</dbReference>
<keyword evidence="8 13" id="KW-1133">Transmembrane helix</keyword>
<feature type="compositionally biased region" description="Low complexity" evidence="12">
    <location>
        <begin position="183"/>
        <end position="206"/>
    </location>
</feature>
<feature type="compositionally biased region" description="Basic and acidic residues" evidence="12">
    <location>
        <begin position="93"/>
        <end position="103"/>
    </location>
</feature>
<feature type="transmembrane region" description="Helical" evidence="13">
    <location>
        <begin position="975"/>
        <end position="993"/>
    </location>
</feature>
<dbReference type="InterPro" id="IPR024862">
    <property type="entry name" value="TRPV"/>
</dbReference>
<feature type="transmembrane region" description="Helical" evidence="13">
    <location>
        <begin position="1067"/>
        <end position="1091"/>
    </location>
</feature>
<evidence type="ECO:0000259" key="14">
    <source>
        <dbReference type="Pfam" id="PF00520"/>
    </source>
</evidence>
<evidence type="ECO:0000256" key="8">
    <source>
        <dbReference type="ARBA" id="ARBA00022989"/>
    </source>
</evidence>
<keyword evidence="4" id="KW-0109">Calcium transport</keyword>
<dbReference type="Pfam" id="PF00520">
    <property type="entry name" value="Ion_trans"/>
    <property type="match status" value="1"/>
</dbReference>
<feature type="compositionally biased region" description="Low complexity" evidence="12">
    <location>
        <begin position="82"/>
        <end position="92"/>
    </location>
</feature>
<comment type="subcellular location">
    <subcellularLocation>
        <location evidence="1">Cell membrane</location>
        <topology evidence="1">Multi-pass membrane protein</topology>
    </subcellularLocation>
</comment>
<feature type="compositionally biased region" description="Acidic residues" evidence="12">
    <location>
        <begin position="498"/>
        <end position="507"/>
    </location>
</feature>
<gene>
    <name evidence="15" type="ORF">Esi_0078_0019</name>
</gene>
<evidence type="ECO:0000256" key="12">
    <source>
        <dbReference type="SAM" id="MobiDB-lite"/>
    </source>
</evidence>
<feature type="transmembrane region" description="Helical" evidence="13">
    <location>
        <begin position="846"/>
        <end position="868"/>
    </location>
</feature>
<keyword evidence="9" id="KW-0406">Ion transport</keyword>